<dbReference type="GO" id="GO:0003677">
    <property type="term" value="F:DNA binding"/>
    <property type="evidence" value="ECO:0007669"/>
    <property type="project" value="InterPro"/>
</dbReference>
<dbReference type="Proteomes" id="UP000029567">
    <property type="component" value="Unassembled WGS sequence"/>
</dbReference>
<proteinExistence type="predicted"/>
<name>A0A0E3BIZ1_9BURK</name>
<gene>
    <name evidence="1" type="ORF">P245_15350</name>
</gene>
<accession>A0A0E3BIZ1</accession>
<dbReference type="Pfam" id="PF06892">
    <property type="entry name" value="Phage_CP76"/>
    <property type="match status" value="1"/>
</dbReference>
<dbReference type="RefSeq" id="WP_034380296.1">
    <property type="nucleotide sequence ID" value="NZ_AWTN01000095.1"/>
</dbReference>
<reference evidence="1 2" key="1">
    <citation type="submission" date="2013-09" db="EMBL/GenBank/DDBJ databases">
        <title>High correlation between genotypes and phenotypes of environmental bacteria Comamonas testosteroni strains.</title>
        <authorList>
            <person name="Liu L."/>
            <person name="Zhu W."/>
            <person name="Xia X."/>
            <person name="Xu B."/>
            <person name="Luo M."/>
            <person name="Wang G."/>
        </authorList>
    </citation>
    <scope>NUCLEOTIDE SEQUENCE [LARGE SCALE GENOMIC DNA]</scope>
    <source>
        <strain evidence="1 2">JL14</strain>
    </source>
</reference>
<dbReference type="AlphaFoldDB" id="A0A0E3BIZ1"/>
<dbReference type="EMBL" id="AWTN01000095">
    <property type="protein sequence ID" value="KGG90689.1"/>
    <property type="molecule type" value="Genomic_DNA"/>
</dbReference>
<organism evidence="1 2">
    <name type="scientific">Comamonas thiooxydans</name>
    <dbReference type="NCBI Taxonomy" id="363952"/>
    <lineage>
        <taxon>Bacteria</taxon>
        <taxon>Pseudomonadati</taxon>
        <taxon>Pseudomonadota</taxon>
        <taxon>Betaproteobacteria</taxon>
        <taxon>Burkholderiales</taxon>
        <taxon>Comamonadaceae</taxon>
        <taxon>Comamonas</taxon>
    </lineage>
</organism>
<protein>
    <submittedName>
        <fullName evidence="1">Uncharacterized protein</fullName>
    </submittedName>
</protein>
<dbReference type="InterPro" id="IPR009679">
    <property type="entry name" value="Phage_186_CII-like"/>
</dbReference>
<comment type="caution">
    <text evidence="1">The sequence shown here is derived from an EMBL/GenBank/DDBJ whole genome shotgun (WGS) entry which is preliminary data.</text>
</comment>
<evidence type="ECO:0000313" key="2">
    <source>
        <dbReference type="Proteomes" id="UP000029567"/>
    </source>
</evidence>
<sequence>MRRTIKQTHRALFLALQADAKEYPGGIRALAEIAGLNGNTLANGINPDHEAAPPSFGVVMEIIVLAQARRAVFALAHLVGQVPMDFQMEDRSPSDSIRLFMELVSTASKSLAEGSPRAQDGHFCADDRRALEPLLLALMKCTAELLQSIRGGAQ</sequence>
<evidence type="ECO:0000313" key="1">
    <source>
        <dbReference type="EMBL" id="KGG90689.1"/>
    </source>
</evidence>